<dbReference type="PANTHER" id="PTHR47691">
    <property type="entry name" value="REGULATOR-RELATED"/>
    <property type="match status" value="1"/>
</dbReference>
<dbReference type="InterPro" id="IPR027417">
    <property type="entry name" value="P-loop_NTPase"/>
</dbReference>
<dbReference type="Proteomes" id="UP001215280">
    <property type="component" value="Unassembled WGS sequence"/>
</dbReference>
<feature type="non-terminal residue" evidence="2">
    <location>
        <position position="1"/>
    </location>
</feature>
<dbReference type="AlphaFoldDB" id="A0AAD7JSU2"/>
<keyword evidence="3" id="KW-1185">Reference proteome</keyword>
<accession>A0AAD7JSU2</accession>
<dbReference type="Gene3D" id="3.40.50.300">
    <property type="entry name" value="P-loop containing nucleotide triphosphate hydrolases"/>
    <property type="match status" value="1"/>
</dbReference>
<dbReference type="EMBL" id="JARJLG010000021">
    <property type="protein sequence ID" value="KAJ7771324.1"/>
    <property type="molecule type" value="Genomic_DNA"/>
</dbReference>
<proteinExistence type="predicted"/>
<dbReference type="PANTHER" id="PTHR47691:SF3">
    <property type="entry name" value="HTH-TYPE TRANSCRIPTIONAL REGULATOR RV0890C-RELATED"/>
    <property type="match status" value="1"/>
</dbReference>
<evidence type="ECO:0000313" key="2">
    <source>
        <dbReference type="EMBL" id="KAJ7771324.1"/>
    </source>
</evidence>
<gene>
    <name evidence="2" type="ORF">DFH07DRAFT_689126</name>
</gene>
<dbReference type="InterPro" id="IPR049052">
    <property type="entry name" value="nSTAND1"/>
</dbReference>
<evidence type="ECO:0000313" key="3">
    <source>
        <dbReference type="Proteomes" id="UP001215280"/>
    </source>
</evidence>
<organism evidence="2 3">
    <name type="scientific">Mycena maculata</name>
    <dbReference type="NCBI Taxonomy" id="230809"/>
    <lineage>
        <taxon>Eukaryota</taxon>
        <taxon>Fungi</taxon>
        <taxon>Dikarya</taxon>
        <taxon>Basidiomycota</taxon>
        <taxon>Agaricomycotina</taxon>
        <taxon>Agaricomycetes</taxon>
        <taxon>Agaricomycetidae</taxon>
        <taxon>Agaricales</taxon>
        <taxon>Marasmiineae</taxon>
        <taxon>Mycenaceae</taxon>
        <taxon>Mycena</taxon>
    </lineage>
</organism>
<feature type="non-terminal residue" evidence="2">
    <location>
        <position position="343"/>
    </location>
</feature>
<feature type="domain" description="Novel STAND NTPase 1" evidence="1">
    <location>
        <begin position="5"/>
        <end position="143"/>
    </location>
</feature>
<dbReference type="Pfam" id="PF20703">
    <property type="entry name" value="nSTAND1"/>
    <property type="match status" value="1"/>
</dbReference>
<comment type="caution">
    <text evidence="2">The sequence shown here is derived from an EMBL/GenBank/DDBJ whole genome shotgun (WGS) entry which is preliminary data.</text>
</comment>
<dbReference type="SUPFAM" id="SSF52540">
    <property type="entry name" value="P-loop containing nucleoside triphosphate hydrolases"/>
    <property type="match status" value="1"/>
</dbReference>
<reference evidence="2" key="1">
    <citation type="submission" date="2023-03" db="EMBL/GenBank/DDBJ databases">
        <title>Massive genome expansion in bonnet fungi (Mycena s.s.) driven by repeated elements and novel gene families across ecological guilds.</title>
        <authorList>
            <consortium name="Lawrence Berkeley National Laboratory"/>
            <person name="Harder C.B."/>
            <person name="Miyauchi S."/>
            <person name="Viragh M."/>
            <person name="Kuo A."/>
            <person name="Thoen E."/>
            <person name="Andreopoulos B."/>
            <person name="Lu D."/>
            <person name="Skrede I."/>
            <person name="Drula E."/>
            <person name="Henrissat B."/>
            <person name="Morin E."/>
            <person name="Kohler A."/>
            <person name="Barry K."/>
            <person name="LaButti K."/>
            <person name="Morin E."/>
            <person name="Salamov A."/>
            <person name="Lipzen A."/>
            <person name="Mereny Z."/>
            <person name="Hegedus B."/>
            <person name="Baldrian P."/>
            <person name="Stursova M."/>
            <person name="Weitz H."/>
            <person name="Taylor A."/>
            <person name="Grigoriev I.V."/>
            <person name="Nagy L.G."/>
            <person name="Martin F."/>
            <person name="Kauserud H."/>
        </authorList>
    </citation>
    <scope>NUCLEOTIDE SEQUENCE</scope>
    <source>
        <strain evidence="2">CBHHK188m</strain>
    </source>
</reference>
<protein>
    <recommendedName>
        <fullName evidence="1">Novel STAND NTPase 1 domain-containing protein</fullName>
    </recommendedName>
</protein>
<name>A0AAD7JSU2_9AGAR</name>
<sequence>PPEPRIFHGRDSEISDIINSFSQGPPRIAILGGGGMGRTCLARAVLHHPNITAQYQHHRFFVACDSTSTTADLAAFIASHVGLKTQIDTMHSVVQYFANGPSGLLVLDNLETIWEAAHNRGDIETFLSNLTEVPHLALIITMRGAERPGKVQWTRPFLLPLQPLPYNAACQTFIDIAEDHHDMKDVDKILVLTDSMPLAIDLIAQLVDCEGCPAILAQWETEKTTLLSDGYNKSFCIQQNLDISISLSLASPRITVLPHARDLLSLLSMLPDGVSDTVLLQSKVPIDDILSCKSALLRTSLAYIDDKKHLKALVPIREYMQTFHHPPDLLIQPLLKHFRSMLA</sequence>
<evidence type="ECO:0000259" key="1">
    <source>
        <dbReference type="Pfam" id="PF20703"/>
    </source>
</evidence>